<name>A0A7V7RJK1_9BACI</name>
<dbReference type="RefSeq" id="WP_151575377.1">
    <property type="nucleotide sequence ID" value="NZ_WBOT01000006.1"/>
</dbReference>
<accession>A0A7V7RJK1</accession>
<dbReference type="AlphaFoldDB" id="A0A7V7RJK1"/>
<comment type="caution">
    <text evidence="1">The sequence shown here is derived from an EMBL/GenBank/DDBJ whole genome shotgun (WGS) entry which is preliminary data.</text>
</comment>
<proteinExistence type="predicted"/>
<dbReference type="OrthoDB" id="1683552at2"/>
<evidence type="ECO:0000313" key="2">
    <source>
        <dbReference type="Proteomes" id="UP000441354"/>
    </source>
</evidence>
<gene>
    <name evidence="1" type="ORF">F7732_17480</name>
</gene>
<reference evidence="1 2" key="1">
    <citation type="journal article" date="2014" name="Arch. Microbiol.">
        <title>Bacillus mesophilum sp. nov., strain IITR-54T, a novel 4-chlorobiphenyl dechlorinating bacterium.</title>
        <authorList>
            <person name="Manickam N."/>
            <person name="Singh N.K."/>
            <person name="Bajaj A."/>
            <person name="Kumar R.M."/>
            <person name="Kaur G."/>
            <person name="Kaur N."/>
            <person name="Bala M."/>
            <person name="Kumar A."/>
            <person name="Mayilraj S."/>
        </authorList>
    </citation>
    <scope>NUCLEOTIDE SEQUENCE [LARGE SCALE GENOMIC DNA]</scope>
    <source>
        <strain evidence="1 2">IITR-54</strain>
    </source>
</reference>
<organism evidence="1 2">
    <name type="scientific">Bacillus mesophilum</name>
    <dbReference type="NCBI Taxonomy" id="1071718"/>
    <lineage>
        <taxon>Bacteria</taxon>
        <taxon>Bacillati</taxon>
        <taxon>Bacillota</taxon>
        <taxon>Bacilli</taxon>
        <taxon>Bacillales</taxon>
        <taxon>Bacillaceae</taxon>
        <taxon>Bacillus</taxon>
    </lineage>
</organism>
<keyword evidence="2" id="KW-1185">Reference proteome</keyword>
<dbReference type="EMBL" id="WBOT01000006">
    <property type="protein sequence ID" value="KAB2331001.1"/>
    <property type="molecule type" value="Genomic_DNA"/>
</dbReference>
<sequence>MGVCSICNGFRELHELCNNCGREMNDHGKIMDYYDDYSAYMPTDLMKMEDGYQNDYRDQLCPHLLTCSHCGSESVKLLEE</sequence>
<dbReference type="Proteomes" id="UP000441354">
    <property type="component" value="Unassembled WGS sequence"/>
</dbReference>
<evidence type="ECO:0000313" key="1">
    <source>
        <dbReference type="EMBL" id="KAB2331001.1"/>
    </source>
</evidence>
<protein>
    <submittedName>
        <fullName evidence="1">Uncharacterized protein</fullName>
    </submittedName>
</protein>